<organism evidence="3 4">
    <name type="scientific">Prevotella bivia DNF00320</name>
    <dbReference type="NCBI Taxonomy" id="1401068"/>
    <lineage>
        <taxon>Bacteria</taxon>
        <taxon>Pseudomonadati</taxon>
        <taxon>Bacteroidota</taxon>
        <taxon>Bacteroidia</taxon>
        <taxon>Bacteroidales</taxon>
        <taxon>Prevotellaceae</taxon>
        <taxon>Prevotella</taxon>
    </lineage>
</organism>
<feature type="transmembrane region" description="Helical" evidence="1">
    <location>
        <begin position="34"/>
        <end position="54"/>
    </location>
</feature>
<feature type="transmembrane region" description="Helical" evidence="1">
    <location>
        <begin position="161"/>
        <end position="177"/>
    </location>
</feature>
<feature type="domain" description="Acyltransferase 3" evidence="2">
    <location>
        <begin position="1"/>
        <end position="281"/>
    </location>
</feature>
<evidence type="ECO:0000259" key="2">
    <source>
        <dbReference type="Pfam" id="PF01757"/>
    </source>
</evidence>
<feature type="transmembrane region" description="Helical" evidence="1">
    <location>
        <begin position="223"/>
        <end position="243"/>
    </location>
</feature>
<dbReference type="InterPro" id="IPR002656">
    <property type="entry name" value="Acyl_transf_3_dom"/>
</dbReference>
<feature type="transmembrane region" description="Helical" evidence="1">
    <location>
        <begin position="255"/>
        <end position="273"/>
    </location>
</feature>
<protein>
    <submittedName>
        <fullName evidence="3">Membrane protein</fullName>
    </submittedName>
</protein>
<feature type="transmembrane region" description="Helical" evidence="1">
    <location>
        <begin position="105"/>
        <end position="123"/>
    </location>
</feature>
<keyword evidence="1" id="KW-0472">Membrane</keyword>
<gene>
    <name evidence="3" type="ORF">HMPREF0647_09565</name>
</gene>
<keyword evidence="1" id="KW-1133">Transmembrane helix</keyword>
<accession>A0A096AAL0</accession>
<feature type="transmembrane region" description="Helical" evidence="1">
    <location>
        <begin position="295"/>
        <end position="319"/>
    </location>
</feature>
<name>A0A096AAL0_9BACT</name>
<comment type="caution">
    <text evidence="3">The sequence shown here is derived from an EMBL/GenBank/DDBJ whole genome shotgun (WGS) entry which is preliminary data.</text>
</comment>
<dbReference type="Proteomes" id="UP000029525">
    <property type="component" value="Unassembled WGS sequence"/>
</dbReference>
<proteinExistence type="predicted"/>
<feature type="transmembrane region" description="Helical" evidence="1">
    <location>
        <begin position="66"/>
        <end position="85"/>
    </location>
</feature>
<evidence type="ECO:0000313" key="3">
    <source>
        <dbReference type="EMBL" id="KGF43596.1"/>
    </source>
</evidence>
<evidence type="ECO:0000313" key="4">
    <source>
        <dbReference type="Proteomes" id="UP000029525"/>
    </source>
</evidence>
<dbReference type="Pfam" id="PF01757">
    <property type="entry name" value="Acyl_transf_3"/>
    <property type="match status" value="1"/>
</dbReference>
<dbReference type="GO" id="GO:0016747">
    <property type="term" value="F:acyltransferase activity, transferring groups other than amino-acyl groups"/>
    <property type="evidence" value="ECO:0007669"/>
    <property type="project" value="InterPro"/>
</dbReference>
<sequence>MLSIIAHHSVVNSGLTSTYDYLHPTAQQYFFEVWGMWGKTAINSFILISGYFLCKQTLTWKRYVKLLFEILFYSYIIQLIFWSTGYEAFTLVDVVKPMVFLFQSINSNFVASFMVFYAFVPLYNKLIGTLDQKMFQRFLLGILFVCTFTATFFHSSTMNEPFWYAVLYFIAAYFRLYPNKYTDSRKVAIAGLILFAVLSIASVVILIALGAKFGNSNWGLWRYYFVSDSNKLLALGVGVFSFLTAKNMKSFTNRIINFFSAGTFAVLLIHAASDTMRHWLWKDLLAMPSLIHKDLLYIIAYNIPIPIVIYILCSLIDVLRRRYVEKPFMRWIDKY</sequence>
<evidence type="ECO:0000256" key="1">
    <source>
        <dbReference type="SAM" id="Phobius"/>
    </source>
</evidence>
<keyword evidence="1" id="KW-0812">Transmembrane</keyword>
<dbReference type="EMBL" id="JRNQ01000073">
    <property type="protein sequence ID" value="KGF43596.1"/>
    <property type="molecule type" value="Genomic_DNA"/>
</dbReference>
<feature type="transmembrane region" description="Helical" evidence="1">
    <location>
        <begin position="189"/>
        <end position="211"/>
    </location>
</feature>
<feature type="transmembrane region" description="Helical" evidence="1">
    <location>
        <begin position="135"/>
        <end position="155"/>
    </location>
</feature>
<dbReference type="AlphaFoldDB" id="A0A096AAL0"/>
<reference evidence="3 4" key="1">
    <citation type="submission" date="2014-07" db="EMBL/GenBank/DDBJ databases">
        <authorList>
            <person name="McCorrison J."/>
            <person name="Sanka R."/>
            <person name="Torralba M."/>
            <person name="Gillis M."/>
            <person name="Haft D.H."/>
            <person name="Methe B."/>
            <person name="Sutton G."/>
            <person name="Nelson K.E."/>
        </authorList>
    </citation>
    <scope>NUCLEOTIDE SEQUENCE [LARGE SCALE GENOMIC DNA]</scope>
    <source>
        <strain evidence="3 4">DNF00320</strain>
    </source>
</reference>